<proteinExistence type="predicted"/>
<dbReference type="EMBL" id="BPLQ01011521">
    <property type="protein sequence ID" value="GIY58603.1"/>
    <property type="molecule type" value="Genomic_DNA"/>
</dbReference>
<comment type="caution">
    <text evidence="1">The sequence shown here is derived from an EMBL/GenBank/DDBJ whole genome shotgun (WGS) entry which is preliminary data.</text>
</comment>
<name>A0AAV4ULE4_9ARAC</name>
<gene>
    <name evidence="1" type="ORF">CDAR_226071</name>
</gene>
<keyword evidence="2" id="KW-1185">Reference proteome</keyword>
<evidence type="ECO:0000313" key="1">
    <source>
        <dbReference type="EMBL" id="GIY58603.1"/>
    </source>
</evidence>
<dbReference type="AlphaFoldDB" id="A0AAV4ULE4"/>
<evidence type="ECO:0000313" key="2">
    <source>
        <dbReference type="Proteomes" id="UP001054837"/>
    </source>
</evidence>
<dbReference type="Proteomes" id="UP001054837">
    <property type="component" value="Unassembled WGS sequence"/>
</dbReference>
<organism evidence="1 2">
    <name type="scientific">Caerostris darwini</name>
    <dbReference type="NCBI Taxonomy" id="1538125"/>
    <lineage>
        <taxon>Eukaryota</taxon>
        <taxon>Metazoa</taxon>
        <taxon>Ecdysozoa</taxon>
        <taxon>Arthropoda</taxon>
        <taxon>Chelicerata</taxon>
        <taxon>Arachnida</taxon>
        <taxon>Araneae</taxon>
        <taxon>Araneomorphae</taxon>
        <taxon>Entelegynae</taxon>
        <taxon>Araneoidea</taxon>
        <taxon>Araneidae</taxon>
        <taxon>Caerostris</taxon>
    </lineage>
</organism>
<sequence>MASKCVSHRSLDESEDFELFVSEEVNIQSRSSKPPLFNTSFASVINSSNCISSSTPVTRLSTQKLFERPDSTKDMRFRDNEDRMKKLQYSFPISHRYAHYDNVRITEIRLRS</sequence>
<accession>A0AAV4ULE4</accession>
<reference evidence="1 2" key="1">
    <citation type="submission" date="2021-06" db="EMBL/GenBank/DDBJ databases">
        <title>Caerostris darwini draft genome.</title>
        <authorList>
            <person name="Kono N."/>
            <person name="Arakawa K."/>
        </authorList>
    </citation>
    <scope>NUCLEOTIDE SEQUENCE [LARGE SCALE GENOMIC DNA]</scope>
</reference>
<protein>
    <submittedName>
        <fullName evidence="1">Uncharacterized protein</fullName>
    </submittedName>
</protein>